<reference evidence="1" key="1">
    <citation type="submission" date="2020-07" db="EMBL/GenBank/DDBJ databases">
        <title>Multicomponent nature underlies the extraordinary mechanical properties of spider dragline silk.</title>
        <authorList>
            <person name="Kono N."/>
            <person name="Nakamura H."/>
            <person name="Mori M."/>
            <person name="Yoshida Y."/>
            <person name="Ohtoshi R."/>
            <person name="Malay A.D."/>
            <person name="Moran D.A.P."/>
            <person name="Tomita M."/>
            <person name="Numata K."/>
            <person name="Arakawa K."/>
        </authorList>
    </citation>
    <scope>NUCLEOTIDE SEQUENCE</scope>
</reference>
<proteinExistence type="predicted"/>
<organism evidence="1 2">
    <name type="scientific">Trichonephila clavata</name>
    <name type="common">Joro spider</name>
    <name type="synonym">Nephila clavata</name>
    <dbReference type="NCBI Taxonomy" id="2740835"/>
    <lineage>
        <taxon>Eukaryota</taxon>
        <taxon>Metazoa</taxon>
        <taxon>Ecdysozoa</taxon>
        <taxon>Arthropoda</taxon>
        <taxon>Chelicerata</taxon>
        <taxon>Arachnida</taxon>
        <taxon>Araneae</taxon>
        <taxon>Araneomorphae</taxon>
        <taxon>Entelegynae</taxon>
        <taxon>Araneoidea</taxon>
        <taxon>Nephilidae</taxon>
        <taxon>Trichonephila</taxon>
    </lineage>
</organism>
<evidence type="ECO:0000313" key="1">
    <source>
        <dbReference type="EMBL" id="GFR12711.1"/>
    </source>
</evidence>
<dbReference type="AlphaFoldDB" id="A0A8X6JMN6"/>
<comment type="caution">
    <text evidence="1">The sequence shown here is derived from an EMBL/GenBank/DDBJ whole genome shotgun (WGS) entry which is preliminary data.</text>
</comment>
<sequence>MHSKRLASLYLTRVAHFRNHFETTDIRLQQNLHSKLSSYLEENSLFQETRFGRSLITRKDVISESKGDPCSVCIAVRIDNQKGEITSAFN</sequence>
<dbReference type="EMBL" id="BMAO01026825">
    <property type="protein sequence ID" value="GFR12711.1"/>
    <property type="molecule type" value="Genomic_DNA"/>
</dbReference>
<name>A0A8X6JMN6_TRICU</name>
<evidence type="ECO:0000313" key="2">
    <source>
        <dbReference type="Proteomes" id="UP000887116"/>
    </source>
</evidence>
<dbReference type="Proteomes" id="UP000887116">
    <property type="component" value="Unassembled WGS sequence"/>
</dbReference>
<accession>A0A8X6JMN6</accession>
<keyword evidence="2" id="KW-1185">Reference proteome</keyword>
<gene>
    <name evidence="1" type="ORF">TNCT_548121</name>
</gene>
<protein>
    <submittedName>
        <fullName evidence="1">Uncharacterized protein</fullName>
    </submittedName>
</protein>